<proteinExistence type="predicted"/>
<feature type="transmembrane region" description="Helical" evidence="1">
    <location>
        <begin position="56"/>
        <end position="73"/>
    </location>
</feature>
<dbReference type="AlphaFoldDB" id="A0A9E7M8K1"/>
<sequence length="107" mass="12080">MLMEFILGFLFILAWAGFFILIGRQKSIVKASLGVFLLFTAMGVMNYLKWHLGEPRGWFLGFITGFPIGLWLVQRIGPEKPSEESAIALFLLGPLIFAITLMIILFI</sequence>
<keyword evidence="1" id="KW-1133">Transmembrane helix</keyword>
<evidence type="ECO:0000256" key="1">
    <source>
        <dbReference type="SAM" id="Phobius"/>
    </source>
</evidence>
<evidence type="ECO:0000313" key="2">
    <source>
        <dbReference type="EMBL" id="USG99370.1"/>
    </source>
</evidence>
<keyword evidence="3" id="KW-1185">Reference proteome</keyword>
<protein>
    <submittedName>
        <fullName evidence="2">Uncharacterized protein</fullName>
    </submittedName>
</protein>
<organism evidence="2 3">
    <name type="scientific">Thermococcus argininiproducens</name>
    <dbReference type="NCBI Taxonomy" id="2866384"/>
    <lineage>
        <taxon>Archaea</taxon>
        <taxon>Methanobacteriati</taxon>
        <taxon>Methanobacteriota</taxon>
        <taxon>Thermococci</taxon>
        <taxon>Thermococcales</taxon>
        <taxon>Thermococcaceae</taxon>
        <taxon>Thermococcus</taxon>
    </lineage>
</organism>
<accession>A0A9E7M8K1</accession>
<dbReference type="EMBL" id="CP080572">
    <property type="protein sequence ID" value="USG99370.1"/>
    <property type="molecule type" value="Genomic_DNA"/>
</dbReference>
<reference evidence="2 3" key="1">
    <citation type="submission" date="2021-08" db="EMBL/GenBank/DDBJ databases">
        <title>Thermococcus onnuriiensis IOH2.</title>
        <authorList>
            <person name="Park Y.-J."/>
        </authorList>
    </citation>
    <scope>NUCLEOTIDE SEQUENCE [LARGE SCALE GENOMIC DNA]</scope>
    <source>
        <strain evidence="2 3">IOH2</strain>
    </source>
</reference>
<gene>
    <name evidence="2" type="ORF">K1720_07480</name>
</gene>
<keyword evidence="1" id="KW-0812">Transmembrane</keyword>
<dbReference type="KEGG" id="thei:K1720_07480"/>
<dbReference type="RefSeq" id="WP_251948149.1">
    <property type="nucleotide sequence ID" value="NZ_CP080572.1"/>
</dbReference>
<evidence type="ECO:0000313" key="3">
    <source>
        <dbReference type="Proteomes" id="UP001056425"/>
    </source>
</evidence>
<dbReference type="GeneID" id="72778177"/>
<keyword evidence="1" id="KW-0472">Membrane</keyword>
<feature type="transmembrane region" description="Helical" evidence="1">
    <location>
        <begin position="85"/>
        <end position="106"/>
    </location>
</feature>
<feature type="transmembrane region" description="Helical" evidence="1">
    <location>
        <begin position="6"/>
        <end position="24"/>
    </location>
</feature>
<name>A0A9E7M8K1_9EURY</name>
<dbReference type="Proteomes" id="UP001056425">
    <property type="component" value="Chromosome"/>
</dbReference>
<feature type="transmembrane region" description="Helical" evidence="1">
    <location>
        <begin position="31"/>
        <end position="50"/>
    </location>
</feature>